<dbReference type="CDD" id="cd00082">
    <property type="entry name" value="HisKA"/>
    <property type="match status" value="1"/>
</dbReference>
<dbReference type="Pfam" id="PF02518">
    <property type="entry name" value="HATPase_c"/>
    <property type="match status" value="1"/>
</dbReference>
<dbReference type="AlphaFoldDB" id="A0A323V1I1"/>
<keyword evidence="6" id="KW-0808">Transferase</keyword>
<reference evidence="15 16" key="1">
    <citation type="submission" date="2018-06" db="EMBL/GenBank/DDBJ databases">
        <title>Azoarcus communis strain SWub3 genome.</title>
        <authorList>
            <person name="Zorraquino Salvo V."/>
            <person name="Toubiana D."/>
            <person name="Blumwald E."/>
        </authorList>
    </citation>
    <scope>NUCLEOTIDE SEQUENCE [LARGE SCALE GENOMIC DNA]</scope>
    <source>
        <strain evidence="15 16">SWub3</strain>
    </source>
</reference>
<dbReference type="Gene3D" id="3.30.450.20">
    <property type="entry name" value="PAS domain"/>
    <property type="match status" value="1"/>
</dbReference>
<dbReference type="PANTHER" id="PTHR45436">
    <property type="entry name" value="SENSOR HISTIDINE KINASE YKOH"/>
    <property type="match status" value="1"/>
</dbReference>
<keyword evidence="11 12" id="KW-0472">Membrane</keyword>
<evidence type="ECO:0000256" key="8">
    <source>
        <dbReference type="ARBA" id="ARBA00022777"/>
    </source>
</evidence>
<dbReference type="InterPro" id="IPR036097">
    <property type="entry name" value="HisK_dim/P_sf"/>
</dbReference>
<dbReference type="EC" id="2.7.13.3" evidence="3"/>
<keyword evidence="16" id="KW-1185">Reference proteome</keyword>
<dbReference type="SMART" id="SM00388">
    <property type="entry name" value="HisKA"/>
    <property type="match status" value="1"/>
</dbReference>
<keyword evidence="9 12" id="KW-1133">Transmembrane helix</keyword>
<dbReference type="SUPFAM" id="SSF55874">
    <property type="entry name" value="ATPase domain of HSP90 chaperone/DNA topoisomerase II/histidine kinase"/>
    <property type="match status" value="1"/>
</dbReference>
<evidence type="ECO:0000259" key="14">
    <source>
        <dbReference type="PROSITE" id="PS50885"/>
    </source>
</evidence>
<evidence type="ECO:0000256" key="9">
    <source>
        <dbReference type="ARBA" id="ARBA00022989"/>
    </source>
</evidence>
<dbReference type="SMART" id="SM00387">
    <property type="entry name" value="HATPase_c"/>
    <property type="match status" value="1"/>
</dbReference>
<evidence type="ECO:0000256" key="6">
    <source>
        <dbReference type="ARBA" id="ARBA00022679"/>
    </source>
</evidence>
<evidence type="ECO:0000259" key="13">
    <source>
        <dbReference type="PROSITE" id="PS50109"/>
    </source>
</evidence>
<sequence length="476" mass="51454">MNIAIRFFIGYFLIVGLAAWFVVNIFAREVEPGVRQATEDTLVDSANLLAELAAEELAAGRIGDGRFAAAVEAARARVPKARIYEVDKASVDFRVYLTDATGRVVFDSEGQAVGADYSRWRDVALALRGEYGARSSRDDPDDPNTSVMYVAAPVLGEQGLLGVLSLAKPASSVDPYAEQARDRVRRAGMVLLGVSALIGLAFTLWLTWSLDRLRNYARAVADGARVLAPTGGGRQLSELAQALAYMRERLDGKQYVERYVQSLAHELKSPLTAVSGAAELLREHPSAADRERFIGHIGEQAERMQRIIDRMLALARVEQLQAPEAVASMGAAELLGLVVESRAAQLQARDIDIHLDGGPAPDVHGDLFLLQQAIGNLLDNAIDFSPLGGRIVLGAIHAPGRILLTVRDHGPGVPDYALDHLFERFYSLPRPATGRKSSGLGLAFVREVARIHGGDAELLNAVDGGAVARMWLPIRS</sequence>
<dbReference type="GO" id="GO:0005886">
    <property type="term" value="C:plasma membrane"/>
    <property type="evidence" value="ECO:0007669"/>
    <property type="project" value="UniProtKB-SubCell"/>
</dbReference>
<dbReference type="PANTHER" id="PTHR45436:SF10">
    <property type="entry name" value="HISTIDINE KINASE"/>
    <property type="match status" value="1"/>
</dbReference>
<comment type="catalytic activity">
    <reaction evidence="1">
        <text>ATP + protein L-histidine = ADP + protein N-phospho-L-histidine.</text>
        <dbReference type="EC" id="2.7.13.3"/>
    </reaction>
</comment>
<feature type="transmembrane region" description="Helical" evidence="12">
    <location>
        <begin position="189"/>
        <end position="208"/>
    </location>
</feature>
<comment type="subcellular location">
    <subcellularLocation>
        <location evidence="2">Cell membrane</location>
        <topology evidence="2">Multi-pass membrane protein</topology>
    </subcellularLocation>
</comment>
<dbReference type="PRINTS" id="PR00344">
    <property type="entry name" value="BCTRLSENSOR"/>
</dbReference>
<evidence type="ECO:0000256" key="5">
    <source>
        <dbReference type="ARBA" id="ARBA00022553"/>
    </source>
</evidence>
<name>A0A323V1I1_9RHOO</name>
<dbReference type="InterPro" id="IPR004358">
    <property type="entry name" value="Sig_transdc_His_kin-like_C"/>
</dbReference>
<dbReference type="PROSITE" id="PS50885">
    <property type="entry name" value="HAMP"/>
    <property type="match status" value="1"/>
</dbReference>
<organism evidence="15 16">
    <name type="scientific">Parazoarcus communis SWub3 = DSM 12120</name>
    <dbReference type="NCBI Taxonomy" id="1121029"/>
    <lineage>
        <taxon>Bacteria</taxon>
        <taxon>Pseudomonadati</taxon>
        <taxon>Pseudomonadota</taxon>
        <taxon>Betaproteobacteria</taxon>
        <taxon>Rhodocyclales</taxon>
        <taxon>Zoogloeaceae</taxon>
        <taxon>Parazoarcus</taxon>
    </lineage>
</organism>
<evidence type="ECO:0000256" key="1">
    <source>
        <dbReference type="ARBA" id="ARBA00000085"/>
    </source>
</evidence>
<keyword evidence="7 12" id="KW-0812">Transmembrane</keyword>
<dbReference type="InterPro" id="IPR003661">
    <property type="entry name" value="HisK_dim/P_dom"/>
</dbReference>
<dbReference type="GO" id="GO:0000155">
    <property type="term" value="F:phosphorelay sensor kinase activity"/>
    <property type="evidence" value="ECO:0007669"/>
    <property type="project" value="InterPro"/>
</dbReference>
<keyword evidence="8 15" id="KW-0418">Kinase</keyword>
<keyword evidence="5" id="KW-0597">Phosphoprotein</keyword>
<dbReference type="SUPFAM" id="SSF47384">
    <property type="entry name" value="Homodimeric domain of signal transducing histidine kinase"/>
    <property type="match status" value="1"/>
</dbReference>
<dbReference type="EMBL" id="QKOE01000002">
    <property type="protein sequence ID" value="PZA17850.1"/>
    <property type="molecule type" value="Genomic_DNA"/>
</dbReference>
<dbReference type="OrthoDB" id="9806130at2"/>
<accession>A0A323V1I1</accession>
<feature type="domain" description="Histidine kinase" evidence="13">
    <location>
        <begin position="262"/>
        <end position="476"/>
    </location>
</feature>
<dbReference type="InterPro" id="IPR036890">
    <property type="entry name" value="HATPase_C_sf"/>
</dbReference>
<evidence type="ECO:0000256" key="7">
    <source>
        <dbReference type="ARBA" id="ARBA00022692"/>
    </source>
</evidence>
<dbReference type="SUPFAM" id="SSF103190">
    <property type="entry name" value="Sensory domain-like"/>
    <property type="match status" value="1"/>
</dbReference>
<dbReference type="InterPro" id="IPR003660">
    <property type="entry name" value="HAMP_dom"/>
</dbReference>
<protein>
    <recommendedName>
        <fullName evidence="3">histidine kinase</fullName>
        <ecNumber evidence="3">2.7.13.3</ecNumber>
    </recommendedName>
</protein>
<evidence type="ECO:0000256" key="11">
    <source>
        <dbReference type="ARBA" id="ARBA00023136"/>
    </source>
</evidence>
<dbReference type="Gene3D" id="1.10.287.130">
    <property type="match status" value="1"/>
</dbReference>
<evidence type="ECO:0000256" key="4">
    <source>
        <dbReference type="ARBA" id="ARBA00022475"/>
    </source>
</evidence>
<dbReference type="Proteomes" id="UP000248259">
    <property type="component" value="Unassembled WGS sequence"/>
</dbReference>
<keyword evidence="10" id="KW-0902">Two-component regulatory system</keyword>
<dbReference type="PROSITE" id="PS50109">
    <property type="entry name" value="HIS_KIN"/>
    <property type="match status" value="1"/>
</dbReference>
<dbReference type="InterPro" id="IPR029151">
    <property type="entry name" value="Sensor-like_sf"/>
</dbReference>
<dbReference type="Pfam" id="PF00512">
    <property type="entry name" value="HisKA"/>
    <property type="match status" value="1"/>
</dbReference>
<feature type="domain" description="HAMP" evidence="14">
    <location>
        <begin position="204"/>
        <end position="255"/>
    </location>
</feature>
<evidence type="ECO:0000256" key="2">
    <source>
        <dbReference type="ARBA" id="ARBA00004651"/>
    </source>
</evidence>
<evidence type="ECO:0000313" key="16">
    <source>
        <dbReference type="Proteomes" id="UP000248259"/>
    </source>
</evidence>
<dbReference type="InterPro" id="IPR005467">
    <property type="entry name" value="His_kinase_dom"/>
</dbReference>
<dbReference type="RefSeq" id="WP_110523193.1">
    <property type="nucleotide sequence ID" value="NZ_QKOE01000002.1"/>
</dbReference>
<gene>
    <name evidence="15" type="ORF">DNK49_04850</name>
</gene>
<dbReference type="NCBIfam" id="NF008312">
    <property type="entry name" value="PRK11100.1"/>
    <property type="match status" value="1"/>
</dbReference>
<evidence type="ECO:0000256" key="3">
    <source>
        <dbReference type="ARBA" id="ARBA00012438"/>
    </source>
</evidence>
<evidence type="ECO:0000256" key="10">
    <source>
        <dbReference type="ARBA" id="ARBA00023012"/>
    </source>
</evidence>
<comment type="caution">
    <text evidence="15">The sequence shown here is derived from an EMBL/GenBank/DDBJ whole genome shotgun (WGS) entry which is preliminary data.</text>
</comment>
<evidence type="ECO:0000313" key="15">
    <source>
        <dbReference type="EMBL" id="PZA17850.1"/>
    </source>
</evidence>
<keyword evidence="4" id="KW-1003">Cell membrane</keyword>
<feature type="transmembrane region" description="Helical" evidence="12">
    <location>
        <begin position="6"/>
        <end position="27"/>
    </location>
</feature>
<proteinExistence type="predicted"/>
<dbReference type="InterPro" id="IPR003594">
    <property type="entry name" value="HATPase_dom"/>
</dbReference>
<evidence type="ECO:0000256" key="12">
    <source>
        <dbReference type="SAM" id="Phobius"/>
    </source>
</evidence>
<dbReference type="Gene3D" id="3.30.565.10">
    <property type="entry name" value="Histidine kinase-like ATPase, C-terminal domain"/>
    <property type="match status" value="1"/>
</dbReference>
<dbReference type="InterPro" id="IPR050428">
    <property type="entry name" value="TCS_sensor_his_kinase"/>
</dbReference>